<evidence type="ECO:0000313" key="7">
    <source>
        <dbReference type="Proteomes" id="UP001387364"/>
    </source>
</evidence>
<dbReference type="InterPro" id="IPR036415">
    <property type="entry name" value="Lamin_tail_dom_sf"/>
</dbReference>
<feature type="domain" description="LTD" evidence="5">
    <location>
        <begin position="328"/>
        <end position="491"/>
    </location>
</feature>
<feature type="region of interest" description="Disordered" evidence="2">
    <location>
        <begin position="1469"/>
        <end position="1498"/>
    </location>
</feature>
<protein>
    <submittedName>
        <fullName evidence="6">S-layer homology domain-containing protein</fullName>
    </submittedName>
</protein>
<organism evidence="6 7">
    <name type="scientific">Bacillus kandeliae</name>
    <dbReference type="NCBI Taxonomy" id="3129297"/>
    <lineage>
        <taxon>Bacteria</taxon>
        <taxon>Bacillati</taxon>
        <taxon>Bacillota</taxon>
        <taxon>Bacilli</taxon>
        <taxon>Bacillales</taxon>
        <taxon>Bacillaceae</taxon>
        <taxon>Bacillus</taxon>
    </lineage>
</organism>
<feature type="domain" description="SLH" evidence="4">
    <location>
        <begin position="1738"/>
        <end position="1798"/>
    </location>
</feature>
<feature type="domain" description="SLH" evidence="4">
    <location>
        <begin position="1802"/>
        <end position="1861"/>
    </location>
</feature>
<accession>A0ABZ2N620</accession>
<dbReference type="InterPro" id="IPR013783">
    <property type="entry name" value="Ig-like_fold"/>
</dbReference>
<dbReference type="Gene3D" id="2.60.40.10">
    <property type="entry name" value="Immunoglobulins"/>
    <property type="match status" value="1"/>
</dbReference>
<feature type="domain" description="LTD" evidence="5">
    <location>
        <begin position="38"/>
        <end position="180"/>
    </location>
</feature>
<dbReference type="PANTHER" id="PTHR43143">
    <property type="entry name" value="METALLOPHOSPHOESTERASE, CALCINEURIN SUPERFAMILY"/>
    <property type="match status" value="1"/>
</dbReference>
<feature type="compositionally biased region" description="Gly residues" evidence="2">
    <location>
        <begin position="1475"/>
        <end position="1487"/>
    </location>
</feature>
<dbReference type="Gene3D" id="2.60.40.1260">
    <property type="entry name" value="Lamin Tail domain"/>
    <property type="match status" value="1"/>
</dbReference>
<dbReference type="Pfam" id="PF00149">
    <property type="entry name" value="Metallophos"/>
    <property type="match status" value="1"/>
</dbReference>
<dbReference type="PROSITE" id="PS51272">
    <property type="entry name" value="SLH"/>
    <property type="match status" value="3"/>
</dbReference>
<dbReference type="InterPro" id="IPR029052">
    <property type="entry name" value="Metallo-depent_PP-like"/>
</dbReference>
<reference evidence="6 7" key="1">
    <citation type="submission" date="2024-02" db="EMBL/GenBank/DDBJ databases">
        <title>Seven novel Bacillus-like species.</title>
        <authorList>
            <person name="Liu G."/>
        </authorList>
    </citation>
    <scope>NUCLEOTIDE SEQUENCE [LARGE SCALE GENOMIC DNA]</scope>
    <source>
        <strain evidence="6 7">FJAT-52991</strain>
    </source>
</reference>
<dbReference type="InterPro" id="IPR001119">
    <property type="entry name" value="SLH_dom"/>
</dbReference>
<evidence type="ECO:0000256" key="1">
    <source>
        <dbReference type="ARBA" id="ARBA00022729"/>
    </source>
</evidence>
<dbReference type="Gene3D" id="3.60.21.10">
    <property type="match status" value="1"/>
</dbReference>
<dbReference type="Proteomes" id="UP001387364">
    <property type="component" value="Chromosome"/>
</dbReference>
<name>A0ABZ2N620_9BACI</name>
<dbReference type="InterPro" id="IPR001322">
    <property type="entry name" value="Lamin_tail_dom"/>
</dbReference>
<evidence type="ECO:0000259" key="4">
    <source>
        <dbReference type="PROSITE" id="PS51272"/>
    </source>
</evidence>
<dbReference type="PROSITE" id="PS51841">
    <property type="entry name" value="LTD"/>
    <property type="match status" value="2"/>
</dbReference>
<dbReference type="Pfam" id="PF00932">
    <property type="entry name" value="LTD"/>
    <property type="match status" value="1"/>
</dbReference>
<keyword evidence="7" id="KW-1185">Reference proteome</keyword>
<dbReference type="SUPFAM" id="SSF56300">
    <property type="entry name" value="Metallo-dependent phosphatases"/>
    <property type="match status" value="1"/>
</dbReference>
<evidence type="ECO:0000313" key="6">
    <source>
        <dbReference type="EMBL" id="WXB92836.1"/>
    </source>
</evidence>
<dbReference type="Pfam" id="PF00395">
    <property type="entry name" value="SLH"/>
    <property type="match status" value="3"/>
</dbReference>
<dbReference type="RefSeq" id="WP_338751750.1">
    <property type="nucleotide sequence ID" value="NZ_CP147404.1"/>
</dbReference>
<proteinExistence type="predicted"/>
<evidence type="ECO:0000256" key="2">
    <source>
        <dbReference type="SAM" id="MobiDB-lite"/>
    </source>
</evidence>
<gene>
    <name evidence="6" type="ORF">WDJ61_16665</name>
</gene>
<keyword evidence="1 3" id="KW-0732">Signal</keyword>
<dbReference type="EMBL" id="CP147404">
    <property type="protein sequence ID" value="WXB92836.1"/>
    <property type="molecule type" value="Genomic_DNA"/>
</dbReference>
<dbReference type="InterPro" id="IPR051918">
    <property type="entry name" value="STPP_CPPED1"/>
</dbReference>
<feature type="signal peptide" evidence="3">
    <location>
        <begin position="1"/>
        <end position="23"/>
    </location>
</feature>
<dbReference type="SUPFAM" id="SSF74853">
    <property type="entry name" value="Lamin A/C globular tail domain"/>
    <property type="match status" value="1"/>
</dbReference>
<dbReference type="InterPro" id="IPR004843">
    <property type="entry name" value="Calcineurin-like_PHP"/>
</dbReference>
<evidence type="ECO:0000259" key="5">
    <source>
        <dbReference type="PROSITE" id="PS51841"/>
    </source>
</evidence>
<feature type="chain" id="PRO_5047117818" evidence="3">
    <location>
        <begin position="24"/>
        <end position="1861"/>
    </location>
</feature>
<dbReference type="PANTHER" id="PTHR43143:SF5">
    <property type="entry name" value="SECRETED PROTEIN"/>
    <property type="match status" value="1"/>
</dbReference>
<sequence>MRKKTVYTLTLATYLSISTFAPAIFAEGVTNPVQSSVTQTSVIDSQKNPTLLITELVPDTTNVNSKDGYEFIEIYNNSDQPVSLKDYQLIYRYPDGSKPDMKWGFKEDKIIPAQGTVVVWVKNGANTDLTLADFNKQFNTQLTEEQLTTVESDGMANTAERTLVIADTYNNELSAASYSKEQIKTDKGIQYKLSDDQKNMEIIHFDQPATPGAVVPEQVPDEPVHIVNDTVAPLIDHMAVTSIQAGEDLKLNAKVTDETAVKNVKVAYRVSQDSAWKEIEMKATEQSPDTYTATIPKDDLVGKEVFYQIHAFDGTNTTKTDEFKATVVELAYDPQKVPELLVTEVVPDSTNVGGGDGYEFIEVYNNTTETVNLRDYKIHYRYPMEGPEADLIWGPEKEDLLLPSGETMTFWIINAGNKDKTVTDFNQHYSVNLIENQNIAKIYSDGMANSGARGVAIATNTGKDISVGYYNDEGTKDDTAADKGILYTFPKTPGDTVMKKYSSSTEAATPGSLAEIQKPVQKVKLPADSEKPTVSDLTDKAPVSEMNDIQLTFDLKDNRAIKTARLFYKDNIEPEYHSVDLTENYDDKLYRHTIYSPNLIGKESIEYYLIVSDGVNEVKIAPKKIDIIQDEQQTGLGLNVKDETLLNKTASIKAFRSEKYENTKLLIDGKDVTSETSPALAEPAYFAFDVKKVNLYFKNGVTIGDEAIHIFDDTINTYMTKTVPIDPKYFEKGKDAVISIRSGTKVSPFDKDSEENRDDFYVKNVRLVLKDGTVIYDPAYSNPDKEISVGDGASAKPVVDFSFKVPDDKFIAKAYQWDTTKAKDGTHSVEAINGTEKSKANVIVDNSAPVLTSTVQEGELYKGPFTINVEAEDELSGVDKVTAELDGKEITLPLETSSAKLEPGAHKLKMTAVDQIGNETTKTVTFNVAEEKPYKPEAVNPKDGATNVSTSTKLKVKVSDPTKDDLDVAFMKGYQYKANEADYVSVYENNVDREPPKEMIPSGEKPVTEVDKLAAADQQYVTTQSVDQFPYQRFEVKVDEEVGENDEIELKWEGKSLIGRKVSMYVWNYKENKWELTEWKIAEDDKNFKLSGTVKGSDYVKDKKVQVMVQDEIASTTQFDYSFIWMSDTQYYSESYPHIFKKMTEWTVDQKEEMNIKYVFHTGDLVDEADQEYQWKYADEYMGYLDKGNVPYGVLAGNHDVGHKTGDYNEYGKYFGETRFKDKDYYGESYKNNRGHYDLISSNGNDFIMIYMGWGVNDEDIAWMNEVLAKYPDRKAILNFHEYLLVSGNRSPIGDKVYNEVVLPNENIIAVLSGHYHDSETLVDEIDDDKDGKTDRKVYQMLADYQGGPEGGQGFLRIMQVNPVENKIYMKTYSPYLDKYNYYDMSEYPGKDEFVIETDLTPKEKVVATDSFEANVFTDKKIGEQTGVKDQQTPEVPWNNLEANKEHGWYVTVKDEFEGEVRSDVWTFTTKAKETGGGNPGNGGDGGTTEPPTKPEVPDGQEKVIEIKEDQIQAGSNEWLLDMKEEKVERMSLSLSKELVTKIATSKQPLKITLDGGHEVTLSPENLDFLQKQAGDVIHVKIAKKGQATKAAAVTQFKSEIVQVSIFVGEEPVIEALPKPILLSMKLNGPVQQDQTTGASYNEKTQKWEYAGGYLQGEHWVIPTRQAAMLTVLSNNKVFKDTSDHWAKKEIHSLASKMITTGKTDELFAPEQELTRAEFAVLLVRAMQIPVKEYEGTFKDVPESKAWAATQIEAANRAGIVLGKEGGTFDPDANINREQMAVMIIRSIEYQQPELLDSLDLNQSFKDDKRINDYAKIPVKQAVELGIINGYKNGKFEPKKDTTRAEAAVMLYRMLNVLNEK</sequence>
<evidence type="ECO:0000256" key="3">
    <source>
        <dbReference type="SAM" id="SignalP"/>
    </source>
</evidence>
<feature type="domain" description="SLH" evidence="4">
    <location>
        <begin position="1674"/>
        <end position="1737"/>
    </location>
</feature>